<evidence type="ECO:0000256" key="5">
    <source>
        <dbReference type="ARBA" id="ARBA00022692"/>
    </source>
</evidence>
<keyword evidence="7 8" id="KW-0472">Membrane</keyword>
<dbReference type="AlphaFoldDB" id="A0A0J8D8I6"/>
<dbReference type="STRING" id="1121307.CLCY_13c00050"/>
<gene>
    <name evidence="9" type="primary">pbuX</name>
    <name evidence="9" type="ORF">CLCY_13c00050</name>
</gene>
<sequence>MSNLALNKESMFDEKVTIGKRIVLALQHVLAICPGTIAVPLLIGSALNLDDKTIAFLVSANLFTSGITVLIQVIGFKGLIGSRLPMMLGSSFSPLGPMILIGKEYGLDAVFGSIIGSAILVFIISFFMNKVLKLFPKVVVGTFVTLIGISLAPNAIKDLAGGEFSSSFGDIKNLLIGLGVLATIILIERFGRGMFKALSLVIGIVGGTIFSSLLGMVDFKPVMQAEVFQIITPFKFGAPEFKLGSIIIMTIFCVINMIQCIGVFAVLDEVTGHNTDNNSKIKGLKAQAVGQLISGIFNSVPSAMYNETVGLMNLTKVKSRSVIITAGVILMILGTFPKVAAIITMIPKSVLGGATLALFGVITSAGLSILSSLKFYEDNNFTIIGTSFAVGVGVTFAPKIFHQIPETLNMLCTNGLFMVSITSIILNLVLNYKPKSKIKTHEKVA</sequence>
<feature type="transmembrane region" description="Helical" evidence="8">
    <location>
        <begin position="407"/>
        <end position="430"/>
    </location>
</feature>
<dbReference type="PANTHER" id="PTHR42810:SF4">
    <property type="entry name" value="URIC ACID TRANSPORTER UACT"/>
    <property type="match status" value="1"/>
</dbReference>
<evidence type="ECO:0000313" key="10">
    <source>
        <dbReference type="Proteomes" id="UP000036756"/>
    </source>
</evidence>
<feature type="transmembrane region" description="Helical" evidence="8">
    <location>
        <begin position="381"/>
        <end position="401"/>
    </location>
</feature>
<accession>A0A0J8D8I6</accession>
<dbReference type="PROSITE" id="PS01116">
    <property type="entry name" value="XANTH_URACIL_PERMASE"/>
    <property type="match status" value="1"/>
</dbReference>
<dbReference type="NCBIfam" id="TIGR03173">
    <property type="entry name" value="pbuX"/>
    <property type="match status" value="1"/>
</dbReference>
<reference evidence="9 10" key="1">
    <citation type="submission" date="2015-06" db="EMBL/GenBank/DDBJ databases">
        <title>Draft genome sequence of the purine-degrading Clostridium cylindrosporum HC-1 (DSM 605).</title>
        <authorList>
            <person name="Poehlein A."/>
            <person name="Schiel-Bengelsdorf B."/>
            <person name="Bengelsdorf F."/>
            <person name="Daniel R."/>
            <person name="Duerre P."/>
        </authorList>
    </citation>
    <scope>NUCLEOTIDE SEQUENCE [LARGE SCALE GENOMIC DNA]</scope>
    <source>
        <strain evidence="9 10">DSM 605</strain>
    </source>
</reference>
<dbReference type="GO" id="GO:0005886">
    <property type="term" value="C:plasma membrane"/>
    <property type="evidence" value="ECO:0007669"/>
    <property type="project" value="UniProtKB-SubCell"/>
</dbReference>
<feature type="transmembrane region" description="Helical" evidence="8">
    <location>
        <begin position="134"/>
        <end position="153"/>
    </location>
</feature>
<keyword evidence="5 8" id="KW-0812">Transmembrane</keyword>
<dbReference type="GO" id="GO:0042907">
    <property type="term" value="F:xanthine transmembrane transporter activity"/>
    <property type="evidence" value="ECO:0007669"/>
    <property type="project" value="TreeGrafter"/>
</dbReference>
<feature type="transmembrane region" description="Helical" evidence="8">
    <location>
        <begin position="21"/>
        <end position="47"/>
    </location>
</feature>
<organism evidence="9 10">
    <name type="scientific">Clostridium cylindrosporum DSM 605</name>
    <dbReference type="NCBI Taxonomy" id="1121307"/>
    <lineage>
        <taxon>Bacteria</taxon>
        <taxon>Bacillati</taxon>
        <taxon>Bacillota</taxon>
        <taxon>Clostridia</taxon>
        <taxon>Eubacteriales</taxon>
        <taxon>Clostridiaceae</taxon>
        <taxon>Clostridium</taxon>
    </lineage>
</organism>
<dbReference type="InterPro" id="IPR017588">
    <property type="entry name" value="UacT-like"/>
</dbReference>
<dbReference type="EMBL" id="LFVU01000011">
    <property type="protein sequence ID" value="KMT22370.1"/>
    <property type="molecule type" value="Genomic_DNA"/>
</dbReference>
<evidence type="ECO:0000256" key="8">
    <source>
        <dbReference type="SAM" id="Phobius"/>
    </source>
</evidence>
<feature type="transmembrane region" description="Helical" evidence="8">
    <location>
        <begin position="322"/>
        <end position="343"/>
    </location>
</feature>
<evidence type="ECO:0000256" key="3">
    <source>
        <dbReference type="ARBA" id="ARBA00022448"/>
    </source>
</evidence>
<comment type="similarity">
    <text evidence="2">Belongs to the nucleobase:cation symporter-2 (NCS2) (TC 2.A.40) family.</text>
</comment>
<dbReference type="PATRIC" id="fig|1121307.3.peg.259"/>
<evidence type="ECO:0000256" key="7">
    <source>
        <dbReference type="ARBA" id="ARBA00023136"/>
    </source>
</evidence>
<keyword evidence="3" id="KW-0813">Transport</keyword>
<dbReference type="NCBIfam" id="TIGR00801">
    <property type="entry name" value="ncs2"/>
    <property type="match status" value="1"/>
</dbReference>
<protein>
    <submittedName>
        <fullName evidence="9">Xanthine permease PbuX</fullName>
    </submittedName>
</protein>
<dbReference type="PANTHER" id="PTHR42810">
    <property type="entry name" value="PURINE PERMEASE C1399.01C-RELATED"/>
    <property type="match status" value="1"/>
</dbReference>
<comment type="subcellular location">
    <subcellularLocation>
        <location evidence="1">Cell membrane</location>
        <topology evidence="1">Multi-pass membrane protein</topology>
    </subcellularLocation>
</comment>
<feature type="transmembrane region" description="Helical" evidence="8">
    <location>
        <begin position="109"/>
        <end position="127"/>
    </location>
</feature>
<comment type="caution">
    <text evidence="9">The sequence shown here is derived from an EMBL/GenBank/DDBJ whole genome shotgun (WGS) entry which is preliminary data.</text>
</comment>
<feature type="transmembrane region" description="Helical" evidence="8">
    <location>
        <begin position="349"/>
        <end position="369"/>
    </location>
</feature>
<proteinExistence type="inferred from homology"/>
<dbReference type="Proteomes" id="UP000036756">
    <property type="component" value="Unassembled WGS sequence"/>
</dbReference>
<dbReference type="RefSeq" id="WP_242844940.1">
    <property type="nucleotide sequence ID" value="NZ_LFVU01000011.1"/>
</dbReference>
<keyword evidence="10" id="KW-1185">Reference proteome</keyword>
<feature type="transmembrane region" description="Helical" evidence="8">
    <location>
        <begin position="197"/>
        <end position="217"/>
    </location>
</feature>
<name>A0A0J8D8I6_CLOCY</name>
<feature type="transmembrane region" description="Helical" evidence="8">
    <location>
        <begin position="173"/>
        <end position="190"/>
    </location>
</feature>
<evidence type="ECO:0000256" key="1">
    <source>
        <dbReference type="ARBA" id="ARBA00004651"/>
    </source>
</evidence>
<evidence type="ECO:0000256" key="2">
    <source>
        <dbReference type="ARBA" id="ARBA00008821"/>
    </source>
</evidence>
<keyword evidence="6 8" id="KW-1133">Transmembrane helix</keyword>
<dbReference type="InterPro" id="IPR006042">
    <property type="entry name" value="Xan_ur_permease"/>
</dbReference>
<dbReference type="InterPro" id="IPR006043">
    <property type="entry name" value="NCS2"/>
</dbReference>
<feature type="transmembrane region" description="Helical" evidence="8">
    <location>
        <begin position="243"/>
        <end position="267"/>
    </location>
</feature>
<dbReference type="Pfam" id="PF00860">
    <property type="entry name" value="Xan_ur_permease"/>
    <property type="match status" value="1"/>
</dbReference>
<evidence type="ECO:0000256" key="6">
    <source>
        <dbReference type="ARBA" id="ARBA00022989"/>
    </source>
</evidence>
<feature type="transmembrane region" description="Helical" evidence="8">
    <location>
        <begin position="53"/>
        <end position="74"/>
    </location>
</feature>
<dbReference type="NCBIfam" id="NF037981">
    <property type="entry name" value="NCS2_1"/>
    <property type="match status" value="1"/>
</dbReference>
<evidence type="ECO:0000313" key="9">
    <source>
        <dbReference type="EMBL" id="KMT22370.1"/>
    </source>
</evidence>
<evidence type="ECO:0000256" key="4">
    <source>
        <dbReference type="ARBA" id="ARBA00022475"/>
    </source>
</evidence>
<keyword evidence="4" id="KW-1003">Cell membrane</keyword>